<sequence length="444" mass="50657">MTNSAICHDKNDDNALNTALPPTPACDETIRTPQESQYDASGLNSILEQSSSIINIDNVKNSLNELAETHNDVTKIKKQINTIVENMAKNQSMLTRAALFWGNVPLWQKIGIGFVLIAPLLILGIALNLFTLITLSALTLVGFIPGSIILENHYQHDEQITERLKDAMNHLAESLIRVIQNMEQMCDLLGDEIIKFQTENEQLGNTICNLSDQVIVLTRKAEELRATEQELRAMQLNLEQTDQLLKQTLAEKTQFYEQIKTELTQINQNYELNQQELTQKTMELEQIKKDMGQQLANLNTVALALQKVVENFADQSIKSVPERELFQTRLNEFVTDRKKSLEQVTKRITESNQKLQSVQEQLDSVRHKYQELLKKQGSEIHRIEQTLSPKTRRTAAAKAKPERLAPQSNTHHLKKLGLHAKKKPHRVDRRQHQESAQVKEIFPA</sequence>
<keyword evidence="3" id="KW-1133">Transmembrane helix</keyword>
<dbReference type="NCBIfam" id="NF043058">
    <property type="entry name" value="T4SS_LegC2C7"/>
    <property type="match status" value="1"/>
</dbReference>
<accession>A0A0W1A679</accession>
<evidence type="ECO:0000313" key="5">
    <source>
        <dbReference type="Proteomes" id="UP000054662"/>
    </source>
</evidence>
<keyword evidence="5" id="KW-1185">Reference proteome</keyword>
<dbReference type="RefSeq" id="WP_058493756.1">
    <property type="nucleotide sequence ID" value="NZ_CBCRUR010000004.1"/>
</dbReference>
<feature type="region of interest" description="Disordered" evidence="2">
    <location>
        <begin position="380"/>
        <end position="444"/>
    </location>
</feature>
<protein>
    <submittedName>
        <fullName evidence="4">Microtubule binding protein</fullName>
    </submittedName>
</protein>
<dbReference type="AlphaFoldDB" id="A0A0W1A679"/>
<dbReference type="EMBL" id="LNZC01000027">
    <property type="protein sequence ID" value="KTD76760.1"/>
    <property type="molecule type" value="Genomic_DNA"/>
</dbReference>
<name>A0A0W1A679_9GAMM</name>
<feature type="coiled-coil region" evidence="1">
    <location>
        <begin position="341"/>
        <end position="375"/>
    </location>
</feature>
<feature type="compositionally biased region" description="Basic residues" evidence="2">
    <location>
        <begin position="411"/>
        <end position="429"/>
    </location>
</feature>
<reference evidence="4 5" key="1">
    <citation type="submission" date="2015-11" db="EMBL/GenBank/DDBJ databases">
        <title>Genomic analysis of 38 Legionella species identifies large and diverse effector repertoires.</title>
        <authorList>
            <person name="Burstein D."/>
            <person name="Amaro F."/>
            <person name="Zusman T."/>
            <person name="Lifshitz Z."/>
            <person name="Cohen O."/>
            <person name="Gilbert J.A."/>
            <person name="Pupko T."/>
            <person name="Shuman H.A."/>
            <person name="Segal G."/>
        </authorList>
    </citation>
    <scope>NUCLEOTIDE SEQUENCE [LARGE SCALE GENOMIC DNA]</scope>
    <source>
        <strain evidence="4 5">ATCC 49508</strain>
    </source>
</reference>
<feature type="coiled-coil region" evidence="1">
    <location>
        <begin position="217"/>
        <end position="287"/>
    </location>
</feature>
<dbReference type="InterPro" id="IPR049966">
    <property type="entry name" value="T4SS_LegC2C7"/>
</dbReference>
<evidence type="ECO:0000256" key="1">
    <source>
        <dbReference type="SAM" id="Coils"/>
    </source>
</evidence>
<proteinExistence type="predicted"/>
<keyword evidence="3" id="KW-0472">Membrane</keyword>
<dbReference type="STRING" id="45076.Lwor_1985"/>
<evidence type="ECO:0000313" key="4">
    <source>
        <dbReference type="EMBL" id="KTD76760.1"/>
    </source>
</evidence>
<keyword evidence="3" id="KW-0812">Transmembrane</keyword>
<comment type="caution">
    <text evidence="4">The sequence shown here is derived from an EMBL/GenBank/DDBJ whole genome shotgun (WGS) entry which is preliminary data.</text>
</comment>
<organism evidence="4 5">
    <name type="scientific">Legionella worsleiensis</name>
    <dbReference type="NCBI Taxonomy" id="45076"/>
    <lineage>
        <taxon>Bacteria</taxon>
        <taxon>Pseudomonadati</taxon>
        <taxon>Pseudomonadota</taxon>
        <taxon>Gammaproteobacteria</taxon>
        <taxon>Legionellales</taxon>
        <taxon>Legionellaceae</taxon>
        <taxon>Legionella</taxon>
    </lineage>
</organism>
<dbReference type="PATRIC" id="fig|45076.6.peg.2167"/>
<gene>
    <name evidence="4" type="ORF">Lwor_1985</name>
</gene>
<dbReference type="Proteomes" id="UP000054662">
    <property type="component" value="Unassembled WGS sequence"/>
</dbReference>
<evidence type="ECO:0000256" key="2">
    <source>
        <dbReference type="SAM" id="MobiDB-lite"/>
    </source>
</evidence>
<keyword evidence="1" id="KW-0175">Coiled coil</keyword>
<evidence type="ECO:0000256" key="3">
    <source>
        <dbReference type="SAM" id="Phobius"/>
    </source>
</evidence>
<feature type="transmembrane region" description="Helical" evidence="3">
    <location>
        <begin position="114"/>
        <end position="144"/>
    </location>
</feature>
<dbReference type="OrthoDB" id="5650412at2"/>